<dbReference type="EMBL" id="JAMKFB020000021">
    <property type="protein sequence ID" value="KAL0162145.1"/>
    <property type="molecule type" value="Genomic_DNA"/>
</dbReference>
<evidence type="ECO:0000313" key="3">
    <source>
        <dbReference type="Proteomes" id="UP001529510"/>
    </source>
</evidence>
<name>A0ABD0NLK9_CIRMR</name>
<feature type="region of interest" description="Disordered" evidence="1">
    <location>
        <begin position="34"/>
        <end position="88"/>
    </location>
</feature>
<protein>
    <submittedName>
        <fullName evidence="2">Uncharacterized protein</fullName>
    </submittedName>
</protein>
<feature type="compositionally biased region" description="Pro residues" evidence="1">
    <location>
        <begin position="76"/>
        <end position="88"/>
    </location>
</feature>
<feature type="non-terminal residue" evidence="2">
    <location>
        <position position="88"/>
    </location>
</feature>
<evidence type="ECO:0000256" key="1">
    <source>
        <dbReference type="SAM" id="MobiDB-lite"/>
    </source>
</evidence>
<proteinExistence type="predicted"/>
<evidence type="ECO:0000313" key="2">
    <source>
        <dbReference type="EMBL" id="KAL0162145.1"/>
    </source>
</evidence>
<comment type="caution">
    <text evidence="2">The sequence shown here is derived from an EMBL/GenBank/DDBJ whole genome shotgun (WGS) entry which is preliminary data.</text>
</comment>
<keyword evidence="3" id="KW-1185">Reference proteome</keyword>
<dbReference type="AlphaFoldDB" id="A0ABD0NLK9"/>
<reference evidence="2 3" key="1">
    <citation type="submission" date="2024-05" db="EMBL/GenBank/DDBJ databases">
        <title>Genome sequencing and assembly of Indian major carp, Cirrhinus mrigala (Hamilton, 1822).</title>
        <authorList>
            <person name="Mohindra V."/>
            <person name="Chowdhury L.M."/>
            <person name="Lal K."/>
            <person name="Jena J.K."/>
        </authorList>
    </citation>
    <scope>NUCLEOTIDE SEQUENCE [LARGE SCALE GENOMIC DNA]</scope>
    <source>
        <strain evidence="2">CM1030</strain>
        <tissue evidence="2">Blood</tissue>
    </source>
</reference>
<accession>A0ABD0NLK9</accession>
<dbReference type="Proteomes" id="UP001529510">
    <property type="component" value="Unassembled WGS sequence"/>
</dbReference>
<sequence length="88" mass="9916">MKVFLFKDPELRGRRRYFKKPRGKEMLMAVSFNRPQPGLPPRLQPGPGNIHPVRSPGVHGPAPPPAGLAYEHYRPHPPPRPPRGYAPP</sequence>
<gene>
    <name evidence="2" type="ORF">M9458_041541</name>
</gene>
<organism evidence="2 3">
    <name type="scientific">Cirrhinus mrigala</name>
    <name type="common">Mrigala</name>
    <dbReference type="NCBI Taxonomy" id="683832"/>
    <lineage>
        <taxon>Eukaryota</taxon>
        <taxon>Metazoa</taxon>
        <taxon>Chordata</taxon>
        <taxon>Craniata</taxon>
        <taxon>Vertebrata</taxon>
        <taxon>Euteleostomi</taxon>
        <taxon>Actinopterygii</taxon>
        <taxon>Neopterygii</taxon>
        <taxon>Teleostei</taxon>
        <taxon>Ostariophysi</taxon>
        <taxon>Cypriniformes</taxon>
        <taxon>Cyprinidae</taxon>
        <taxon>Labeoninae</taxon>
        <taxon>Labeonini</taxon>
        <taxon>Cirrhinus</taxon>
    </lineage>
</organism>